<evidence type="ECO:0000313" key="3">
    <source>
        <dbReference type="Proteomes" id="UP000271683"/>
    </source>
</evidence>
<dbReference type="EMBL" id="RJKL01000001">
    <property type="protein sequence ID" value="ROP29525.1"/>
    <property type="molecule type" value="Genomic_DNA"/>
</dbReference>
<dbReference type="AlphaFoldDB" id="A0A3N1GH32"/>
<sequence length="78" mass="8671">MSDVRIQTFEDACRVGAYALSRRWADSVGEVGRAADAEIEELATMAALAHWRRSGFPRRPTVRRSRAPTGSASRPPWV</sequence>
<organism evidence="2 3">
    <name type="scientific">Couchioplanes caeruleus</name>
    <dbReference type="NCBI Taxonomy" id="56438"/>
    <lineage>
        <taxon>Bacteria</taxon>
        <taxon>Bacillati</taxon>
        <taxon>Actinomycetota</taxon>
        <taxon>Actinomycetes</taxon>
        <taxon>Micromonosporales</taxon>
        <taxon>Micromonosporaceae</taxon>
        <taxon>Couchioplanes</taxon>
    </lineage>
</organism>
<name>A0A3N1GH32_9ACTN</name>
<evidence type="ECO:0000313" key="2">
    <source>
        <dbReference type="EMBL" id="ROP29525.1"/>
    </source>
</evidence>
<reference evidence="2 3" key="1">
    <citation type="submission" date="2018-11" db="EMBL/GenBank/DDBJ databases">
        <title>Sequencing the genomes of 1000 actinobacteria strains.</title>
        <authorList>
            <person name="Klenk H.-P."/>
        </authorList>
    </citation>
    <scope>NUCLEOTIDE SEQUENCE [LARGE SCALE GENOMIC DNA]</scope>
    <source>
        <strain evidence="2 3">DSM 43634</strain>
    </source>
</reference>
<dbReference type="Proteomes" id="UP000271683">
    <property type="component" value="Unassembled WGS sequence"/>
</dbReference>
<feature type="region of interest" description="Disordered" evidence="1">
    <location>
        <begin position="58"/>
        <end position="78"/>
    </location>
</feature>
<proteinExistence type="predicted"/>
<evidence type="ECO:0000256" key="1">
    <source>
        <dbReference type="SAM" id="MobiDB-lite"/>
    </source>
</evidence>
<protein>
    <submittedName>
        <fullName evidence="2">Uncharacterized protein</fullName>
    </submittedName>
</protein>
<comment type="caution">
    <text evidence="2">The sequence shown here is derived from an EMBL/GenBank/DDBJ whole genome shotgun (WGS) entry which is preliminary data.</text>
</comment>
<gene>
    <name evidence="2" type="ORF">EDD30_2323</name>
</gene>
<accession>A0A3N1GH32</accession>